<evidence type="ECO:0000313" key="1">
    <source>
        <dbReference type="EMBL" id="KAK1691178.1"/>
    </source>
</evidence>
<reference evidence="1" key="1">
    <citation type="submission" date="2021-06" db="EMBL/GenBank/DDBJ databases">
        <title>Comparative genomics, transcriptomics and evolutionary studies reveal genomic signatures of adaptation to plant cell wall in hemibiotrophic fungi.</title>
        <authorList>
            <consortium name="DOE Joint Genome Institute"/>
            <person name="Baroncelli R."/>
            <person name="Diaz J.F."/>
            <person name="Benocci T."/>
            <person name="Peng M."/>
            <person name="Battaglia E."/>
            <person name="Haridas S."/>
            <person name="Andreopoulos W."/>
            <person name="Labutti K."/>
            <person name="Pangilinan J."/>
            <person name="Floch G.L."/>
            <person name="Makela M.R."/>
            <person name="Henrissat B."/>
            <person name="Grigoriev I.V."/>
            <person name="Crouch J.A."/>
            <person name="De Vries R.P."/>
            <person name="Sukno S.A."/>
            <person name="Thon M.R."/>
        </authorList>
    </citation>
    <scope>NUCLEOTIDE SEQUENCE</scope>
    <source>
        <strain evidence="1">CBS 193.32</strain>
    </source>
</reference>
<gene>
    <name evidence="1" type="ORF">BDP55DRAFT_626864</name>
</gene>
<protein>
    <submittedName>
        <fullName evidence="1">Uncharacterized protein</fullName>
    </submittedName>
</protein>
<proteinExistence type="predicted"/>
<dbReference type="RefSeq" id="XP_060434873.1">
    <property type="nucleotide sequence ID" value="XM_060571683.1"/>
</dbReference>
<dbReference type="Proteomes" id="UP001224890">
    <property type="component" value="Unassembled WGS sequence"/>
</dbReference>
<keyword evidence="2" id="KW-1185">Reference proteome</keyword>
<dbReference type="GeneID" id="85456209"/>
<comment type="caution">
    <text evidence="1">The sequence shown here is derived from an EMBL/GenBank/DDBJ whole genome shotgun (WGS) entry which is preliminary data.</text>
</comment>
<dbReference type="AlphaFoldDB" id="A0AAJ0AWL0"/>
<accession>A0AAJ0AWL0</accession>
<organism evidence="1 2">
    <name type="scientific">Colletotrichum godetiae</name>
    <dbReference type="NCBI Taxonomy" id="1209918"/>
    <lineage>
        <taxon>Eukaryota</taxon>
        <taxon>Fungi</taxon>
        <taxon>Dikarya</taxon>
        <taxon>Ascomycota</taxon>
        <taxon>Pezizomycotina</taxon>
        <taxon>Sordariomycetes</taxon>
        <taxon>Hypocreomycetidae</taxon>
        <taxon>Glomerellales</taxon>
        <taxon>Glomerellaceae</taxon>
        <taxon>Colletotrichum</taxon>
        <taxon>Colletotrichum acutatum species complex</taxon>
    </lineage>
</organism>
<evidence type="ECO:0000313" key="2">
    <source>
        <dbReference type="Proteomes" id="UP001224890"/>
    </source>
</evidence>
<sequence>MPIGYPGRTQSTAPADGLGFAWRPTDTLPCALAFALPHRCTVPSPFSLRLENGTGLRPYLRSSENAVRLALGPALRTRPSYCETRLGSWPELKCGLRSSIRTEIYPAYLAVIAMDTVTLTAGPPYELWKGSFGPLTLRTPSPAPACLVNSAALLLHYLRL</sequence>
<name>A0AAJ0AWL0_9PEZI</name>
<dbReference type="EMBL" id="JAHMHR010000004">
    <property type="protein sequence ID" value="KAK1691178.1"/>
    <property type="molecule type" value="Genomic_DNA"/>
</dbReference>